<organism evidence="2 3">
    <name type="scientific">Paraburkholderia acidisoli</name>
    <dbReference type="NCBI Taxonomy" id="2571748"/>
    <lineage>
        <taxon>Bacteria</taxon>
        <taxon>Pseudomonadati</taxon>
        <taxon>Pseudomonadota</taxon>
        <taxon>Betaproteobacteria</taxon>
        <taxon>Burkholderiales</taxon>
        <taxon>Burkholderiaceae</taxon>
        <taxon>Paraburkholderia</taxon>
    </lineage>
</organism>
<name>A0A7Z2GRA7_9BURK</name>
<proteinExistence type="predicted"/>
<keyword evidence="3" id="KW-1185">Reference proteome</keyword>
<sequence length="634" mass="68381">MSSTSIIKVQVDDTQFKSFLDLYQEYQEHLESAPDDWKKVGDAIGDAGADMEDFADASKASKEFLLIAATQSEIISREIRKASAANNALLESLTKNVTAQKSFADQAERSEKHMKELKKGASEFAHEIFGLGSFLMRLGALGGSLAGLGGLLSGIGLKDLASSAVDTQRSARGLGMTPGQLTAFNQDFGTRYLDPGVLGSISSAQSSFSGRMWLARAAGENMGQVAGEDPGQLAANLAIRAHNWWVNTPASMRTAEVLQSTGFTQSGFNLNLMKQLGNTPLAELQRAAAQYGSDQGRFNVSDRNTDAWYGFLRQIKDAGNFIETHLTNKLSDLAGPLQHFADAVGKDVTVLIDQIFTPANLNALEDGINGFTKYLGSSQFQQDMKDFAGLVAAVAGAMRKAARFLGIDTSPSSSTNPASIPVNPGLDPDEVQRETRGQVRGYGGVSFADKALGYTRHKLNMPSDPRAVLAEMDAKNGLPAGTLEAMWAKESSEGKNLVGPVLRNGDQAIGDLQFTGAAWKDWGKGGDRWNFMDEAKSGGAYMGFLSKRYQGDIAKALAAYDWGRNVDKTIAQNGANWQKGLPAESMDYIKIAKILNSQKQNVRVTVQNSTAARVAVQIMRPQPNEHFYRLSVSV</sequence>
<evidence type="ECO:0000313" key="2">
    <source>
        <dbReference type="EMBL" id="QGZ66269.1"/>
    </source>
</evidence>
<dbReference type="Gene3D" id="1.10.530.10">
    <property type="match status" value="1"/>
</dbReference>
<evidence type="ECO:0000256" key="1">
    <source>
        <dbReference type="SAM" id="MobiDB-lite"/>
    </source>
</evidence>
<dbReference type="RefSeq" id="WP_158957530.1">
    <property type="nucleotide sequence ID" value="NZ_CP046916.1"/>
</dbReference>
<feature type="compositionally biased region" description="Polar residues" evidence="1">
    <location>
        <begin position="409"/>
        <end position="418"/>
    </location>
</feature>
<dbReference type="SUPFAM" id="SSF53955">
    <property type="entry name" value="Lysozyme-like"/>
    <property type="match status" value="1"/>
</dbReference>
<dbReference type="KEGG" id="pacs:FAZ98_31200"/>
<dbReference type="EMBL" id="CP046916">
    <property type="protein sequence ID" value="QGZ66269.1"/>
    <property type="molecule type" value="Genomic_DNA"/>
</dbReference>
<dbReference type="Proteomes" id="UP000433577">
    <property type="component" value="Chromosome 4"/>
</dbReference>
<gene>
    <name evidence="2" type="ORF">FAZ98_31200</name>
</gene>
<dbReference type="AlphaFoldDB" id="A0A7Z2GRA7"/>
<accession>A0A7Z2GRA7</accession>
<protein>
    <submittedName>
        <fullName evidence="2">Transglycosylase</fullName>
    </submittedName>
</protein>
<feature type="region of interest" description="Disordered" evidence="1">
    <location>
        <begin position="408"/>
        <end position="429"/>
    </location>
</feature>
<dbReference type="InterPro" id="IPR023346">
    <property type="entry name" value="Lysozyme-like_dom_sf"/>
</dbReference>
<dbReference type="OrthoDB" id="6775714at2"/>
<reference evidence="2 3" key="1">
    <citation type="submission" date="2019-12" db="EMBL/GenBank/DDBJ databases">
        <title>Paraburkholderia acidiphila 7Q-K02 sp. nov and Paraburkholderia acidisoli DHF22 sp. nov., two strains isolated from forest soil.</title>
        <authorList>
            <person name="Gao Z."/>
            <person name="Qiu L."/>
        </authorList>
    </citation>
    <scope>NUCLEOTIDE SEQUENCE [LARGE SCALE GENOMIC DNA]</scope>
    <source>
        <strain evidence="2 3">DHF22</strain>
    </source>
</reference>
<evidence type="ECO:0000313" key="3">
    <source>
        <dbReference type="Proteomes" id="UP000433577"/>
    </source>
</evidence>